<dbReference type="InterPro" id="IPR009003">
    <property type="entry name" value="Peptidase_S1_PA"/>
</dbReference>
<proteinExistence type="predicted"/>
<dbReference type="AlphaFoldDB" id="A0A7K5H6L3"/>
<name>A0A7K5H6L3_9AVES</name>
<feature type="non-terminal residue" evidence="4">
    <location>
        <position position="1"/>
    </location>
</feature>
<feature type="region of interest" description="Disordered" evidence="2">
    <location>
        <begin position="100"/>
        <end position="151"/>
    </location>
</feature>
<organism evidence="4 5">
    <name type="scientific">Chunga burmeisteri</name>
    <name type="common">Black-legged seriema</name>
    <dbReference type="NCBI Taxonomy" id="1352770"/>
    <lineage>
        <taxon>Eukaryota</taxon>
        <taxon>Metazoa</taxon>
        <taxon>Chordata</taxon>
        <taxon>Craniata</taxon>
        <taxon>Vertebrata</taxon>
        <taxon>Euteleostomi</taxon>
        <taxon>Archelosauria</taxon>
        <taxon>Archosauria</taxon>
        <taxon>Dinosauria</taxon>
        <taxon>Saurischia</taxon>
        <taxon>Theropoda</taxon>
        <taxon>Coelurosauria</taxon>
        <taxon>Aves</taxon>
        <taxon>Neognathae</taxon>
        <taxon>Neoaves</taxon>
        <taxon>Telluraves</taxon>
        <taxon>Australaves</taxon>
        <taxon>Cariamiformes</taxon>
        <taxon>Cariamidae</taxon>
        <taxon>Chunga</taxon>
    </lineage>
</organism>
<accession>A0A7K5H6L3</accession>
<dbReference type="InterPro" id="IPR001254">
    <property type="entry name" value="Trypsin_dom"/>
</dbReference>
<evidence type="ECO:0000313" key="5">
    <source>
        <dbReference type="Proteomes" id="UP000541181"/>
    </source>
</evidence>
<evidence type="ECO:0000256" key="1">
    <source>
        <dbReference type="ARBA" id="ARBA00023157"/>
    </source>
</evidence>
<comment type="caution">
    <text evidence="4">The sequence shown here is derived from an EMBL/GenBank/DDBJ whole genome shotgun (WGS) entry which is preliminary data.</text>
</comment>
<sequence>PQELVSVEVTPTESCRTRGDVGDNVGGPTPPDTFCIIVPDGTHACQPDEGSPLFCEERGIWFLAGTASMGGCAKGGPPIFTAAPHYERWIAGITREAYFAETPPDPHEEELTEYSGVQEPPKTTENPKTQGEPKPTEDPGIREPPKTTREP</sequence>
<dbReference type="Proteomes" id="UP000541181">
    <property type="component" value="Unassembled WGS sequence"/>
</dbReference>
<dbReference type="InterPro" id="IPR043504">
    <property type="entry name" value="Peptidase_S1_PA_chymotrypsin"/>
</dbReference>
<dbReference type="GO" id="GO:0004252">
    <property type="term" value="F:serine-type endopeptidase activity"/>
    <property type="evidence" value="ECO:0007669"/>
    <property type="project" value="InterPro"/>
</dbReference>
<evidence type="ECO:0000259" key="3">
    <source>
        <dbReference type="Pfam" id="PF00089"/>
    </source>
</evidence>
<keyword evidence="5" id="KW-1185">Reference proteome</keyword>
<dbReference type="Pfam" id="PF00089">
    <property type="entry name" value="Trypsin"/>
    <property type="match status" value="1"/>
</dbReference>
<reference evidence="4 5" key="1">
    <citation type="submission" date="2019-09" db="EMBL/GenBank/DDBJ databases">
        <title>Bird 10,000 Genomes (B10K) Project - Family phase.</title>
        <authorList>
            <person name="Zhang G."/>
        </authorList>
    </citation>
    <scope>NUCLEOTIDE SEQUENCE [LARGE SCALE GENOMIC DNA]</scope>
    <source>
        <strain evidence="4">B10K-CU-031-22</strain>
    </source>
</reference>
<feature type="compositionally biased region" description="Basic and acidic residues" evidence="2">
    <location>
        <begin position="134"/>
        <end position="151"/>
    </location>
</feature>
<protein>
    <submittedName>
        <fullName evidence="4">POLS2 protein</fullName>
    </submittedName>
</protein>
<keyword evidence="1" id="KW-1015">Disulfide bond</keyword>
<evidence type="ECO:0000313" key="4">
    <source>
        <dbReference type="EMBL" id="NWS64988.1"/>
    </source>
</evidence>
<feature type="domain" description="Peptidase S1" evidence="3">
    <location>
        <begin position="5"/>
        <end position="90"/>
    </location>
</feature>
<dbReference type="Gene3D" id="2.40.10.10">
    <property type="entry name" value="Trypsin-like serine proteases"/>
    <property type="match status" value="1"/>
</dbReference>
<gene>
    <name evidence="4" type="primary">Prss36</name>
    <name evidence="4" type="ORF">CHUBUR_R15497</name>
</gene>
<dbReference type="GO" id="GO:0006508">
    <property type="term" value="P:proteolysis"/>
    <property type="evidence" value="ECO:0007669"/>
    <property type="project" value="InterPro"/>
</dbReference>
<feature type="non-terminal residue" evidence="4">
    <location>
        <position position="151"/>
    </location>
</feature>
<dbReference type="SUPFAM" id="SSF50494">
    <property type="entry name" value="Trypsin-like serine proteases"/>
    <property type="match status" value="1"/>
</dbReference>
<dbReference type="EMBL" id="VZRC01001814">
    <property type="protein sequence ID" value="NWS64988.1"/>
    <property type="molecule type" value="Genomic_DNA"/>
</dbReference>
<dbReference type="OrthoDB" id="9385071at2759"/>
<evidence type="ECO:0000256" key="2">
    <source>
        <dbReference type="SAM" id="MobiDB-lite"/>
    </source>
</evidence>
<dbReference type="PANTHER" id="PTHR24253">
    <property type="entry name" value="TRANSMEMBRANE PROTEASE SERINE"/>
    <property type="match status" value="1"/>
</dbReference>